<dbReference type="InterPro" id="IPR006680">
    <property type="entry name" value="Amidohydro-rel"/>
</dbReference>
<accession>A0ABP8GV17</accession>
<protein>
    <submittedName>
        <fullName evidence="2">Amidohydrolase family protein</fullName>
    </submittedName>
</protein>
<sequence>MTTQVPAIEPPLVDAHAHIYTLDMPMSGSAWHKPPADATIGQYLKTLDDHGVRFAVMAAASIYGDYNDYAIDACRAHPRLRTTVIVDPGIDRYVLEQMKADGVVGIRFQRRNVKTPPDLATPEYRKLLRRVADLDWHVHLHDEGARLPPAIAALEAAGVKLVIDHFGRPTAELGVNCPGFQAVLRSVERGRTWVKLSAGFRMPSDEAAARYAAELLKVGGPERLVWGSDWPFAAYESKVSYQDTIDSFARWVPDPALRRRIGGETPLALYFS</sequence>
<dbReference type="InterPro" id="IPR052358">
    <property type="entry name" value="Aro_Compnd_Degr_Hydrolases"/>
</dbReference>
<dbReference type="PANTHER" id="PTHR35563">
    <property type="entry name" value="BARREL METAL-DEPENDENT HYDROLASE, PUTATIVE (AFU_ORTHOLOGUE AFUA_1G16240)-RELATED"/>
    <property type="match status" value="1"/>
</dbReference>
<dbReference type="InterPro" id="IPR032466">
    <property type="entry name" value="Metal_Hydrolase"/>
</dbReference>
<evidence type="ECO:0000313" key="3">
    <source>
        <dbReference type="Proteomes" id="UP001501671"/>
    </source>
</evidence>
<name>A0ABP8GV17_9BURK</name>
<dbReference type="PANTHER" id="PTHR35563:SF2">
    <property type="entry name" value="BARREL METAL-DEPENDENT HYDROLASE, PUTATIVE (AFU_ORTHOLOGUE AFUA_1G16240)-RELATED"/>
    <property type="match status" value="1"/>
</dbReference>
<dbReference type="Pfam" id="PF04909">
    <property type="entry name" value="Amidohydro_2"/>
    <property type="match status" value="1"/>
</dbReference>
<dbReference type="Proteomes" id="UP001501671">
    <property type="component" value="Unassembled WGS sequence"/>
</dbReference>
<dbReference type="Gene3D" id="3.20.20.140">
    <property type="entry name" value="Metal-dependent hydrolases"/>
    <property type="match status" value="1"/>
</dbReference>
<comment type="caution">
    <text evidence="2">The sequence shown here is derived from an EMBL/GenBank/DDBJ whole genome shotgun (WGS) entry which is preliminary data.</text>
</comment>
<dbReference type="EMBL" id="BAABFO010000007">
    <property type="protein sequence ID" value="GAA4330375.1"/>
    <property type="molecule type" value="Genomic_DNA"/>
</dbReference>
<dbReference type="SUPFAM" id="SSF51556">
    <property type="entry name" value="Metallo-dependent hydrolases"/>
    <property type="match status" value="1"/>
</dbReference>
<feature type="domain" description="Amidohydrolase-related" evidence="1">
    <location>
        <begin position="13"/>
        <end position="270"/>
    </location>
</feature>
<organism evidence="2 3">
    <name type="scientific">Pigmentiphaga soli</name>
    <dbReference type="NCBI Taxonomy" id="1007095"/>
    <lineage>
        <taxon>Bacteria</taxon>
        <taxon>Pseudomonadati</taxon>
        <taxon>Pseudomonadota</taxon>
        <taxon>Betaproteobacteria</taxon>
        <taxon>Burkholderiales</taxon>
        <taxon>Alcaligenaceae</taxon>
        <taxon>Pigmentiphaga</taxon>
    </lineage>
</organism>
<evidence type="ECO:0000313" key="2">
    <source>
        <dbReference type="EMBL" id="GAA4330375.1"/>
    </source>
</evidence>
<dbReference type="RefSeq" id="WP_345248510.1">
    <property type="nucleotide sequence ID" value="NZ_BAABFO010000007.1"/>
</dbReference>
<proteinExistence type="predicted"/>
<gene>
    <name evidence="2" type="ORF">GCM10023144_18010</name>
</gene>
<reference evidence="3" key="1">
    <citation type="journal article" date="2019" name="Int. J. Syst. Evol. Microbiol.">
        <title>The Global Catalogue of Microorganisms (GCM) 10K type strain sequencing project: providing services to taxonomists for standard genome sequencing and annotation.</title>
        <authorList>
            <consortium name="The Broad Institute Genomics Platform"/>
            <consortium name="The Broad Institute Genome Sequencing Center for Infectious Disease"/>
            <person name="Wu L."/>
            <person name="Ma J."/>
        </authorList>
    </citation>
    <scope>NUCLEOTIDE SEQUENCE [LARGE SCALE GENOMIC DNA]</scope>
    <source>
        <strain evidence="3">JCM 17666</strain>
    </source>
</reference>
<keyword evidence="3" id="KW-1185">Reference proteome</keyword>
<evidence type="ECO:0000259" key="1">
    <source>
        <dbReference type="Pfam" id="PF04909"/>
    </source>
</evidence>